<dbReference type="Pfam" id="PF25372">
    <property type="entry name" value="DUF7885"/>
    <property type="match status" value="1"/>
</dbReference>
<dbReference type="EMBL" id="JAYDYQ010001760">
    <property type="protein sequence ID" value="KAK4487451.1"/>
    <property type="molecule type" value="Genomic_DNA"/>
</dbReference>
<reference evidence="2 3" key="1">
    <citation type="journal article" date="2023" name="bioRxiv">
        <title>Genome report: Whole genome sequence and annotation of Penstemon davidsonii.</title>
        <authorList>
            <person name="Ostevik K.L."/>
            <person name="Alabady M."/>
            <person name="Zhang M."/>
            <person name="Rausher M.D."/>
        </authorList>
    </citation>
    <scope>NUCLEOTIDE SEQUENCE [LARGE SCALE GENOMIC DNA]</scope>
    <source>
        <strain evidence="2">DNT005</strain>
        <tissue evidence="2">Whole leaf</tissue>
    </source>
</reference>
<accession>A0ABR0DF17</accession>
<comment type="caution">
    <text evidence="2">The sequence shown here is derived from an EMBL/GenBank/DDBJ whole genome shotgun (WGS) entry which is preliminary data.</text>
</comment>
<keyword evidence="3" id="KW-1185">Reference proteome</keyword>
<sequence>MKFCFYVTDASFEKLASERRDGNSLLRKLDLSHCNSFSGGVDKLFERPFFRGLRWLGVGHTCFDKKKDDFVAIKGMRPWLMVCYQGCEIGCEDGWQFHKGRFYKIHKSNVRLS</sequence>
<proteinExistence type="predicted"/>
<name>A0ABR0DF17_9LAMI</name>
<organism evidence="2 3">
    <name type="scientific">Penstemon davidsonii</name>
    <dbReference type="NCBI Taxonomy" id="160366"/>
    <lineage>
        <taxon>Eukaryota</taxon>
        <taxon>Viridiplantae</taxon>
        <taxon>Streptophyta</taxon>
        <taxon>Embryophyta</taxon>
        <taxon>Tracheophyta</taxon>
        <taxon>Spermatophyta</taxon>
        <taxon>Magnoliopsida</taxon>
        <taxon>eudicotyledons</taxon>
        <taxon>Gunneridae</taxon>
        <taxon>Pentapetalae</taxon>
        <taxon>asterids</taxon>
        <taxon>lamiids</taxon>
        <taxon>Lamiales</taxon>
        <taxon>Plantaginaceae</taxon>
        <taxon>Cheloneae</taxon>
        <taxon>Penstemon</taxon>
    </lineage>
</organism>
<dbReference type="InterPro" id="IPR057207">
    <property type="entry name" value="FBXL15_LRR"/>
</dbReference>
<evidence type="ECO:0000313" key="2">
    <source>
        <dbReference type="EMBL" id="KAK4487451.1"/>
    </source>
</evidence>
<evidence type="ECO:0000259" key="1">
    <source>
        <dbReference type="Pfam" id="PF25372"/>
    </source>
</evidence>
<feature type="domain" description="F-box/LRR-repeat protein 15-like leucin rich repeat" evidence="1">
    <location>
        <begin position="2"/>
        <end position="93"/>
    </location>
</feature>
<gene>
    <name evidence="2" type="ORF">RD792_005916</name>
</gene>
<protein>
    <recommendedName>
        <fullName evidence="1">F-box/LRR-repeat protein 15-like leucin rich repeat domain-containing protein</fullName>
    </recommendedName>
</protein>
<dbReference type="Proteomes" id="UP001291926">
    <property type="component" value="Unassembled WGS sequence"/>
</dbReference>
<evidence type="ECO:0000313" key="3">
    <source>
        <dbReference type="Proteomes" id="UP001291926"/>
    </source>
</evidence>